<dbReference type="EMBL" id="KZ613987">
    <property type="protein sequence ID" value="PMD28797.1"/>
    <property type="molecule type" value="Genomic_DNA"/>
</dbReference>
<gene>
    <name evidence="2" type="ORF">L207DRAFT_539409</name>
</gene>
<sequence length="338" mass="37967">MGCLALAHPPGANHFPGKHLTVDVTFAPDEERRHGFLHEMILSAATHDPAEAAIAANQATTIIEADEGFDDGYQTDNNSTGTTSLSSSVRDYAFENGRRYHKFREGRYTFPNDESEQEREDMKHAMSVNLCGGKLHFAPIGDDPQNIIDLGTDTGIWYRYAQVLGIDLSPIQPAWVPPNVKFMVDDAESPWMAKEDFYDLVHGRHITPAIKDRTLKLANQWASKHASLFAPDTFQFTHYTRQKYFNRAQSVIIDQETAMPKKASGYLGITMDGELNWNLHIQEVKTKATKSIGALASLAVTMDLTRIWFFPGCGFSSFILLSVEWGKFTGTEMKRKRD</sequence>
<dbReference type="Gene3D" id="3.40.50.150">
    <property type="entry name" value="Vaccinia Virus protein VP39"/>
    <property type="match status" value="1"/>
</dbReference>
<dbReference type="Pfam" id="PF13489">
    <property type="entry name" value="Methyltransf_23"/>
    <property type="match status" value="1"/>
</dbReference>
<dbReference type="InterPro" id="IPR029063">
    <property type="entry name" value="SAM-dependent_MTases_sf"/>
</dbReference>
<dbReference type="Proteomes" id="UP000235786">
    <property type="component" value="Unassembled WGS sequence"/>
</dbReference>
<evidence type="ECO:0008006" key="4">
    <source>
        <dbReference type="Google" id="ProtNLM"/>
    </source>
</evidence>
<dbReference type="STRING" id="1149755.A0A2J6QRB1"/>
<keyword evidence="1" id="KW-0812">Transmembrane</keyword>
<organism evidence="2 3">
    <name type="scientific">Hyaloscypha variabilis (strain UAMH 11265 / GT02V1 / F)</name>
    <name type="common">Meliniomyces variabilis</name>
    <dbReference type="NCBI Taxonomy" id="1149755"/>
    <lineage>
        <taxon>Eukaryota</taxon>
        <taxon>Fungi</taxon>
        <taxon>Dikarya</taxon>
        <taxon>Ascomycota</taxon>
        <taxon>Pezizomycotina</taxon>
        <taxon>Leotiomycetes</taxon>
        <taxon>Helotiales</taxon>
        <taxon>Hyaloscyphaceae</taxon>
        <taxon>Hyaloscypha</taxon>
        <taxon>Hyaloscypha variabilis</taxon>
    </lineage>
</organism>
<reference evidence="2 3" key="1">
    <citation type="submission" date="2016-04" db="EMBL/GenBank/DDBJ databases">
        <title>A degradative enzymes factory behind the ericoid mycorrhizal symbiosis.</title>
        <authorList>
            <consortium name="DOE Joint Genome Institute"/>
            <person name="Martino E."/>
            <person name="Morin E."/>
            <person name="Grelet G."/>
            <person name="Kuo A."/>
            <person name="Kohler A."/>
            <person name="Daghino S."/>
            <person name="Barry K."/>
            <person name="Choi C."/>
            <person name="Cichocki N."/>
            <person name="Clum A."/>
            <person name="Copeland A."/>
            <person name="Hainaut M."/>
            <person name="Haridas S."/>
            <person name="Labutti K."/>
            <person name="Lindquist E."/>
            <person name="Lipzen A."/>
            <person name="Khouja H.-R."/>
            <person name="Murat C."/>
            <person name="Ohm R."/>
            <person name="Olson A."/>
            <person name="Spatafora J."/>
            <person name="Veneault-Fourrey C."/>
            <person name="Henrissat B."/>
            <person name="Grigoriev I."/>
            <person name="Martin F."/>
            <person name="Perotto S."/>
        </authorList>
    </citation>
    <scope>NUCLEOTIDE SEQUENCE [LARGE SCALE GENOMIC DNA]</scope>
    <source>
        <strain evidence="2 3">F</strain>
    </source>
</reference>
<dbReference type="SUPFAM" id="SSF53335">
    <property type="entry name" value="S-adenosyl-L-methionine-dependent methyltransferases"/>
    <property type="match status" value="1"/>
</dbReference>
<dbReference type="OrthoDB" id="3537229at2759"/>
<accession>A0A2J6QRB1</accession>
<dbReference type="CDD" id="cd02440">
    <property type="entry name" value="AdoMet_MTases"/>
    <property type="match status" value="1"/>
</dbReference>
<evidence type="ECO:0000313" key="3">
    <source>
        <dbReference type="Proteomes" id="UP000235786"/>
    </source>
</evidence>
<keyword evidence="1" id="KW-0472">Membrane</keyword>
<keyword evidence="1" id="KW-1133">Transmembrane helix</keyword>
<evidence type="ECO:0000313" key="2">
    <source>
        <dbReference type="EMBL" id="PMD28797.1"/>
    </source>
</evidence>
<keyword evidence="3" id="KW-1185">Reference proteome</keyword>
<feature type="transmembrane region" description="Helical" evidence="1">
    <location>
        <begin position="307"/>
        <end position="326"/>
    </location>
</feature>
<dbReference type="AlphaFoldDB" id="A0A2J6QRB1"/>
<name>A0A2J6QRB1_HYAVF</name>
<proteinExistence type="predicted"/>
<protein>
    <recommendedName>
        <fullName evidence="4">Methyltransferase domain-containing protein</fullName>
    </recommendedName>
</protein>
<evidence type="ECO:0000256" key="1">
    <source>
        <dbReference type="SAM" id="Phobius"/>
    </source>
</evidence>